<keyword evidence="2" id="KW-0812">Transmembrane</keyword>
<keyword evidence="2" id="KW-0472">Membrane</keyword>
<dbReference type="CDD" id="cd01948">
    <property type="entry name" value="EAL"/>
    <property type="match status" value="1"/>
</dbReference>
<keyword evidence="2" id="KW-1133">Transmembrane helix</keyword>
<feature type="domain" description="GGDEF" evidence="6">
    <location>
        <begin position="699"/>
        <end position="832"/>
    </location>
</feature>
<dbReference type="InterPro" id="IPR000160">
    <property type="entry name" value="GGDEF_dom"/>
</dbReference>
<dbReference type="RefSeq" id="WP_149353481.1">
    <property type="nucleotide sequence ID" value="NZ_VTRV01000146.1"/>
</dbReference>
<dbReference type="SMART" id="SM00267">
    <property type="entry name" value="GGDEF"/>
    <property type="match status" value="1"/>
</dbReference>
<evidence type="ECO:0000259" key="4">
    <source>
        <dbReference type="PROSITE" id="PS50113"/>
    </source>
</evidence>
<dbReference type="SUPFAM" id="SSF55785">
    <property type="entry name" value="PYP-like sensor domain (PAS domain)"/>
    <property type="match status" value="3"/>
</dbReference>
<dbReference type="PROSITE" id="PS50112">
    <property type="entry name" value="PAS"/>
    <property type="match status" value="3"/>
</dbReference>
<dbReference type="GO" id="GO:0003824">
    <property type="term" value="F:catalytic activity"/>
    <property type="evidence" value="ECO:0007669"/>
    <property type="project" value="UniProtKB-ARBA"/>
</dbReference>
<dbReference type="SUPFAM" id="SSF141868">
    <property type="entry name" value="EAL domain-like"/>
    <property type="match status" value="1"/>
</dbReference>
<dbReference type="InterPro" id="IPR052155">
    <property type="entry name" value="Biofilm_reg_signaling"/>
</dbReference>
<dbReference type="Pfam" id="PF00563">
    <property type="entry name" value="EAL"/>
    <property type="match status" value="1"/>
</dbReference>
<evidence type="ECO:0000259" key="6">
    <source>
        <dbReference type="PROSITE" id="PS50887"/>
    </source>
</evidence>
<dbReference type="EMBL" id="VTRV01000146">
    <property type="protein sequence ID" value="TZF87160.1"/>
    <property type="molecule type" value="Genomic_DNA"/>
</dbReference>
<accession>A0A5D8YXP3</accession>
<feature type="domain" description="PAS" evidence="3">
    <location>
        <begin position="296"/>
        <end position="368"/>
    </location>
</feature>
<evidence type="ECO:0000313" key="7">
    <source>
        <dbReference type="EMBL" id="TZF87160.1"/>
    </source>
</evidence>
<evidence type="ECO:0000259" key="5">
    <source>
        <dbReference type="PROSITE" id="PS50883"/>
    </source>
</evidence>
<dbReference type="NCBIfam" id="TIGR00229">
    <property type="entry name" value="sensory_box"/>
    <property type="match status" value="2"/>
</dbReference>
<reference evidence="7 8" key="1">
    <citation type="submission" date="2019-08" db="EMBL/GenBank/DDBJ databases">
        <title>Draft genome sequence of Lysobacter sp. UKS-15.</title>
        <authorList>
            <person name="Im W.-T."/>
        </authorList>
    </citation>
    <scope>NUCLEOTIDE SEQUENCE [LARGE SCALE GENOMIC DNA]</scope>
    <source>
        <strain evidence="7 8">UKS-15</strain>
    </source>
</reference>
<dbReference type="Gene3D" id="3.30.450.20">
    <property type="entry name" value="PAS domain"/>
    <property type="match status" value="4"/>
</dbReference>
<dbReference type="GO" id="GO:0006355">
    <property type="term" value="P:regulation of DNA-templated transcription"/>
    <property type="evidence" value="ECO:0007669"/>
    <property type="project" value="InterPro"/>
</dbReference>
<dbReference type="OrthoDB" id="9804951at2"/>
<dbReference type="InterPro" id="IPR029787">
    <property type="entry name" value="Nucleotide_cyclase"/>
</dbReference>
<feature type="domain" description="PAC" evidence="4">
    <location>
        <begin position="371"/>
        <end position="422"/>
    </location>
</feature>
<dbReference type="Gene3D" id="3.20.20.450">
    <property type="entry name" value="EAL domain"/>
    <property type="match status" value="1"/>
</dbReference>
<gene>
    <name evidence="7" type="ORF">FW784_11485</name>
</gene>
<dbReference type="PROSITE" id="PS50887">
    <property type="entry name" value="GGDEF"/>
    <property type="match status" value="1"/>
</dbReference>
<proteinExistence type="predicted"/>
<dbReference type="PANTHER" id="PTHR44757">
    <property type="entry name" value="DIGUANYLATE CYCLASE DGCP"/>
    <property type="match status" value="1"/>
</dbReference>
<name>A0A5D8YXP3_9GAMM</name>
<comment type="caution">
    <text evidence="7">The sequence shown here is derived from an EMBL/GenBank/DDBJ whole genome shotgun (WGS) entry which is preliminary data.</text>
</comment>
<evidence type="ECO:0000256" key="2">
    <source>
        <dbReference type="SAM" id="Phobius"/>
    </source>
</evidence>
<dbReference type="PROSITE" id="PS50113">
    <property type="entry name" value="PAC"/>
    <property type="match status" value="2"/>
</dbReference>
<dbReference type="SMART" id="SM00086">
    <property type="entry name" value="PAC"/>
    <property type="match status" value="2"/>
</dbReference>
<dbReference type="SMART" id="SM00052">
    <property type="entry name" value="EAL"/>
    <property type="match status" value="1"/>
</dbReference>
<protein>
    <submittedName>
        <fullName evidence="7">EAL domain-containing protein</fullName>
    </submittedName>
</protein>
<dbReference type="InterPro" id="IPR035965">
    <property type="entry name" value="PAS-like_dom_sf"/>
</dbReference>
<dbReference type="Pfam" id="PF08447">
    <property type="entry name" value="PAS_3"/>
    <property type="match status" value="2"/>
</dbReference>
<sequence>MSSLEASDRQSTAAAGTPRDRQRTRLLAIGWSLVALLPVIAAVLVVTEYHDYQAVHEQRSRLVTDAVQRQLLDRLFLVGQQLAAAAPPGGAAAHTIVEMRGLSVRAATPSDTGIGTQTRVGAPVDDGGHWRLPVSRRVGDRIVSARVDADLLTAVVKGYGLGDDDFVSLVQDRRLLVAGSFDTAQATGRSMAASPLFSPELRGVREGRYTSRTVSDGRRREHRFRRLPGTGLTIVVGTEPPRLIDLWAHPAASIVLVALLMALAWSWVVRRFDRAREDQDALIERLAGALQTVRNREERLQQAQSLAKLGEYEWDPLANVIHVSAEGARIYGLPEDTRIMPLDEVLELVHPEDRDRVLANGDTVLPDGTPNEIQFRIRRPDGAERVVLVRSVCTTNEHGEPIVRGFQQDITELVEARERALHAEADYRFLFEHNPLPMWVFDRESLTITAVNDAMVAHYGYPREELVGASMHSIRPECDSDALIDAARNDSPLRPQGRVWTHLHRDGRVMRMAIHNHDIDFEGRRSRLVAAHDVTERERAEERFRLVSRATSDAIYDYDPTTGDIWWSESYYTRFGALPEPLPGVEEWYARIHPADHGRVTSGLVHALEHGDAEWQAQYRYRCGDGSYVLVIDRAFIQRDSTGRAIRMVGGMLDMSERENYEERLAYRATHDALTDLPNRQLLQDRLHQALLNAQRYGRDGVLIFVDLDDFKLVNDTLGHTAGDQVLCEVARRLLSVARETDTVARFGGDEFVIILTEQMGDSGALEVIRRISEALSVPIETGSSQQTLTASIGWCRFPEAGTDVETVLKHGDVAMHQAKRQGRNRAVPFQNEFVDGVSRRVQLVAELRRALERDEFVPVFQPLFDGLDRPVALETLVRWRHPERGLLLPGEFIPVCEESGLIVELGRRVLDEAARHYRLLADAGLPALRVAVNVSPAQFNDDLVNHVRDTIKAHRLPGDVLELEITEGLLMQDPERAIELMRQIVDMGVSFSIDDFGTGYSSLAYLKRFPIDRLKIDRSFVRDLGSDDDDAAICNSIIGLAHALDIRTVAEGVETSMQLDWLRARHIDEVQGYLLGRPMPFEELLPLLMRHVERARVAAAL</sequence>
<dbReference type="InterPro" id="IPR035919">
    <property type="entry name" value="EAL_sf"/>
</dbReference>
<dbReference type="PROSITE" id="PS50883">
    <property type="entry name" value="EAL"/>
    <property type="match status" value="1"/>
</dbReference>
<feature type="domain" description="EAL" evidence="5">
    <location>
        <begin position="841"/>
        <end position="1093"/>
    </location>
</feature>
<dbReference type="InterPro" id="IPR001633">
    <property type="entry name" value="EAL_dom"/>
</dbReference>
<dbReference type="InterPro" id="IPR000014">
    <property type="entry name" value="PAS"/>
</dbReference>
<organism evidence="7 8">
    <name type="scientific">Cognatilysobacter lacus</name>
    <dbReference type="NCBI Taxonomy" id="1643323"/>
    <lineage>
        <taxon>Bacteria</taxon>
        <taxon>Pseudomonadati</taxon>
        <taxon>Pseudomonadota</taxon>
        <taxon>Gammaproteobacteria</taxon>
        <taxon>Lysobacterales</taxon>
        <taxon>Lysobacteraceae</taxon>
        <taxon>Cognatilysobacter</taxon>
    </lineage>
</organism>
<evidence type="ECO:0000256" key="1">
    <source>
        <dbReference type="ARBA" id="ARBA00001946"/>
    </source>
</evidence>
<feature type="domain" description="PAC" evidence="4">
    <location>
        <begin position="615"/>
        <end position="667"/>
    </location>
</feature>
<dbReference type="SMART" id="SM00091">
    <property type="entry name" value="PAS"/>
    <property type="match status" value="3"/>
</dbReference>
<feature type="transmembrane region" description="Helical" evidence="2">
    <location>
        <begin position="26"/>
        <end position="46"/>
    </location>
</feature>
<comment type="cofactor">
    <cofactor evidence="1">
        <name>Mg(2+)</name>
        <dbReference type="ChEBI" id="CHEBI:18420"/>
    </cofactor>
</comment>
<dbReference type="Gene3D" id="2.10.70.100">
    <property type="match status" value="1"/>
</dbReference>
<feature type="domain" description="PAS" evidence="3">
    <location>
        <begin position="423"/>
        <end position="477"/>
    </location>
</feature>
<dbReference type="Pfam" id="PF00989">
    <property type="entry name" value="PAS"/>
    <property type="match status" value="1"/>
</dbReference>
<keyword evidence="8" id="KW-1185">Reference proteome</keyword>
<evidence type="ECO:0000313" key="8">
    <source>
        <dbReference type="Proteomes" id="UP000323164"/>
    </source>
</evidence>
<dbReference type="Gene3D" id="3.30.70.270">
    <property type="match status" value="1"/>
</dbReference>
<dbReference type="InterPro" id="IPR001610">
    <property type="entry name" value="PAC"/>
</dbReference>
<dbReference type="SUPFAM" id="SSF55073">
    <property type="entry name" value="Nucleotide cyclase"/>
    <property type="match status" value="1"/>
</dbReference>
<dbReference type="NCBIfam" id="TIGR00254">
    <property type="entry name" value="GGDEF"/>
    <property type="match status" value="1"/>
</dbReference>
<dbReference type="InterPro" id="IPR013655">
    <property type="entry name" value="PAS_fold_3"/>
</dbReference>
<feature type="domain" description="PAS" evidence="3">
    <location>
        <begin position="540"/>
        <end position="611"/>
    </location>
</feature>
<dbReference type="FunFam" id="3.30.70.270:FF:000001">
    <property type="entry name" value="Diguanylate cyclase domain protein"/>
    <property type="match status" value="1"/>
</dbReference>
<evidence type="ECO:0000259" key="3">
    <source>
        <dbReference type="PROSITE" id="PS50112"/>
    </source>
</evidence>
<dbReference type="AlphaFoldDB" id="A0A5D8YXP3"/>
<dbReference type="CDD" id="cd00130">
    <property type="entry name" value="PAS"/>
    <property type="match status" value="3"/>
</dbReference>
<dbReference type="PANTHER" id="PTHR44757:SF2">
    <property type="entry name" value="BIOFILM ARCHITECTURE MAINTENANCE PROTEIN MBAA"/>
    <property type="match status" value="1"/>
</dbReference>
<dbReference type="InterPro" id="IPR000700">
    <property type="entry name" value="PAS-assoc_C"/>
</dbReference>
<dbReference type="InterPro" id="IPR013767">
    <property type="entry name" value="PAS_fold"/>
</dbReference>
<dbReference type="CDD" id="cd01949">
    <property type="entry name" value="GGDEF"/>
    <property type="match status" value="1"/>
</dbReference>
<dbReference type="Proteomes" id="UP000323164">
    <property type="component" value="Unassembled WGS sequence"/>
</dbReference>
<dbReference type="InterPro" id="IPR043128">
    <property type="entry name" value="Rev_trsase/Diguanyl_cyclase"/>
</dbReference>
<dbReference type="Pfam" id="PF00990">
    <property type="entry name" value="GGDEF"/>
    <property type="match status" value="1"/>
</dbReference>